<dbReference type="Pfam" id="PF15054">
    <property type="entry name" value="DUF4535"/>
    <property type="match status" value="1"/>
</dbReference>
<dbReference type="OrthoDB" id="6347891at2759"/>
<evidence type="ECO:0000313" key="2">
    <source>
        <dbReference type="Proteomes" id="UP000504634"/>
    </source>
</evidence>
<proteinExistence type="predicted"/>
<reference evidence="3" key="1">
    <citation type="submission" date="2025-08" db="UniProtKB">
        <authorList>
            <consortium name="RefSeq"/>
        </authorList>
    </citation>
    <scope>IDENTIFICATION</scope>
    <source>
        <strain evidence="3">11010-0011.00</strain>
        <tissue evidence="3">Whole body</tissue>
    </source>
</reference>
<feature type="region of interest" description="Disordered" evidence="1">
    <location>
        <begin position="130"/>
        <end position="171"/>
    </location>
</feature>
<protein>
    <submittedName>
        <fullName evidence="3">Uncharacterized protein LOC115632285 isoform X1</fullName>
    </submittedName>
</protein>
<sequence length="171" mass="19232">MKLLGACTTILKHQKYSKGCNKRPMSCGRCGGGDKDGGSGKSRGCEKRKRCDDNVRCGGNKRRAAPCCCGTDQVPKKPFWTGSKALFFCLLTFGAGIYTGIYISQNYEVPRVDDPPKLIEKLNEKIRELADDHKKNYPGYAKAHPRTRKRGEEDEDNDSVKLKKLRRDKKE</sequence>
<feature type="compositionally biased region" description="Basic residues" evidence="1">
    <location>
        <begin position="162"/>
        <end position="171"/>
    </location>
</feature>
<dbReference type="RefSeq" id="XP_030385233.1">
    <property type="nucleotide sequence ID" value="XM_030529373.1"/>
</dbReference>
<dbReference type="Proteomes" id="UP000504634">
    <property type="component" value="Unplaced"/>
</dbReference>
<organism evidence="2 3">
    <name type="scientific">Drosophila lebanonensis</name>
    <name type="common">Fruit fly</name>
    <name type="synonym">Scaptodrosophila lebanonensis</name>
    <dbReference type="NCBI Taxonomy" id="7225"/>
    <lineage>
        <taxon>Eukaryota</taxon>
        <taxon>Metazoa</taxon>
        <taxon>Ecdysozoa</taxon>
        <taxon>Arthropoda</taxon>
        <taxon>Hexapoda</taxon>
        <taxon>Insecta</taxon>
        <taxon>Pterygota</taxon>
        <taxon>Neoptera</taxon>
        <taxon>Endopterygota</taxon>
        <taxon>Diptera</taxon>
        <taxon>Brachycera</taxon>
        <taxon>Muscomorpha</taxon>
        <taxon>Ephydroidea</taxon>
        <taxon>Drosophilidae</taxon>
        <taxon>Scaptodrosophila</taxon>
    </lineage>
</organism>
<name>A0A6J2UCQ5_DROLE</name>
<evidence type="ECO:0000256" key="1">
    <source>
        <dbReference type="SAM" id="MobiDB-lite"/>
    </source>
</evidence>
<gene>
    <name evidence="3" type="primary">LOC115632285</name>
</gene>
<accession>A0A6J2UCQ5</accession>
<keyword evidence="2" id="KW-1185">Reference proteome</keyword>
<evidence type="ECO:0000313" key="3">
    <source>
        <dbReference type="RefSeq" id="XP_030385233.1"/>
    </source>
</evidence>
<dbReference type="AlphaFoldDB" id="A0A6J2UCQ5"/>
<dbReference type="InterPro" id="IPR027854">
    <property type="entry name" value="STMP1"/>
</dbReference>
<dbReference type="GeneID" id="115632285"/>